<feature type="transmembrane region" description="Helical" evidence="7">
    <location>
        <begin position="206"/>
        <end position="230"/>
    </location>
</feature>
<keyword evidence="4 7" id="KW-1133">Transmembrane helix</keyword>
<reference evidence="8" key="1">
    <citation type="submission" date="2021-05" db="EMBL/GenBank/DDBJ databases">
        <authorList>
            <person name="Alioto T."/>
            <person name="Alioto T."/>
            <person name="Gomez Garrido J."/>
        </authorList>
    </citation>
    <scope>NUCLEOTIDE SEQUENCE</scope>
</reference>
<protein>
    <submittedName>
        <fullName evidence="8">Transmembrane protein 199</fullName>
    </submittedName>
</protein>
<evidence type="ECO:0000313" key="8">
    <source>
        <dbReference type="EMBL" id="CAG6483206.1"/>
    </source>
</evidence>
<keyword evidence="3" id="KW-0256">Endoplasmic reticulum</keyword>
<sequence length="309" mass="35442">MSKLPIKDSRIRVIPSNDLEKFIKAYFYREPNLPEAIEIVCKKKAVKGSWSVSDPSKACPVEFTPAEKSFLREENSKQVEEIDLDAVSAPEEKVFQEDDSKIELRRDDSPTLLLSDLKWLNDALNRLRTKEDNVPYLHEFMLNCTLILPENEQQKRNAELEARCQKLRKEQEAREYEAMTRNVDNVRTHMPQDTIAFQMKQINRQLIAVAQFIFSVAAGFAFGFIGIELIVGQLDFGFRLLLGIMIALIVALAEIYFLAKKLNEDYEVPPNLHPSLVPDVACAERKVIETFHITDKTTKTSKTSKPHND</sequence>
<dbReference type="GO" id="GO:0070072">
    <property type="term" value="P:vacuolar proton-transporting V-type ATPase complex assembly"/>
    <property type="evidence" value="ECO:0007669"/>
    <property type="project" value="InterPro"/>
</dbReference>
<keyword evidence="6" id="KW-0175">Coiled coil</keyword>
<accession>A0A8D8FTN0</accession>
<evidence type="ECO:0000256" key="1">
    <source>
        <dbReference type="ARBA" id="ARBA00004477"/>
    </source>
</evidence>
<keyword evidence="5 7" id="KW-0472">Membrane</keyword>
<dbReference type="AlphaFoldDB" id="A0A8D8FTN0"/>
<dbReference type="EMBL" id="HBUE01095417">
    <property type="protein sequence ID" value="CAG6483206.1"/>
    <property type="molecule type" value="Transcribed_RNA"/>
</dbReference>
<proteinExistence type="predicted"/>
<evidence type="ECO:0000256" key="6">
    <source>
        <dbReference type="SAM" id="Coils"/>
    </source>
</evidence>
<dbReference type="InterPro" id="IPR021013">
    <property type="entry name" value="ATPase_Vma12"/>
</dbReference>
<dbReference type="Pfam" id="PF11712">
    <property type="entry name" value="Vma12"/>
    <property type="match status" value="1"/>
</dbReference>
<organism evidence="8">
    <name type="scientific">Culex pipiens</name>
    <name type="common">House mosquito</name>
    <dbReference type="NCBI Taxonomy" id="7175"/>
    <lineage>
        <taxon>Eukaryota</taxon>
        <taxon>Metazoa</taxon>
        <taxon>Ecdysozoa</taxon>
        <taxon>Arthropoda</taxon>
        <taxon>Hexapoda</taxon>
        <taxon>Insecta</taxon>
        <taxon>Pterygota</taxon>
        <taxon>Neoptera</taxon>
        <taxon>Endopterygota</taxon>
        <taxon>Diptera</taxon>
        <taxon>Nematocera</taxon>
        <taxon>Culicoidea</taxon>
        <taxon>Culicidae</taxon>
        <taxon>Culicinae</taxon>
        <taxon>Culicini</taxon>
        <taxon>Culex</taxon>
        <taxon>Culex</taxon>
    </lineage>
</organism>
<evidence type="ECO:0000256" key="3">
    <source>
        <dbReference type="ARBA" id="ARBA00022824"/>
    </source>
</evidence>
<name>A0A8D8FTN0_CULPI</name>
<keyword evidence="2 7" id="KW-0812">Transmembrane</keyword>
<evidence type="ECO:0000256" key="7">
    <source>
        <dbReference type="SAM" id="Phobius"/>
    </source>
</evidence>
<dbReference type="PANTHER" id="PTHR31394">
    <property type="entry name" value="TRANSMEMBRANE PROTEIN 199"/>
    <property type="match status" value="1"/>
</dbReference>
<dbReference type="GO" id="GO:0005789">
    <property type="term" value="C:endoplasmic reticulum membrane"/>
    <property type="evidence" value="ECO:0007669"/>
    <property type="project" value="UniProtKB-SubCell"/>
</dbReference>
<evidence type="ECO:0000256" key="5">
    <source>
        <dbReference type="ARBA" id="ARBA00023136"/>
    </source>
</evidence>
<feature type="transmembrane region" description="Helical" evidence="7">
    <location>
        <begin position="236"/>
        <end position="259"/>
    </location>
</feature>
<comment type="subcellular location">
    <subcellularLocation>
        <location evidence="1">Endoplasmic reticulum membrane</location>
        <topology evidence="1">Multi-pass membrane protein</topology>
    </subcellularLocation>
</comment>
<feature type="coiled-coil region" evidence="6">
    <location>
        <begin position="150"/>
        <end position="177"/>
    </location>
</feature>
<evidence type="ECO:0000256" key="2">
    <source>
        <dbReference type="ARBA" id="ARBA00022692"/>
    </source>
</evidence>
<dbReference type="PANTHER" id="PTHR31394:SF1">
    <property type="entry name" value="TRANSMEMBRANE PROTEIN 199"/>
    <property type="match status" value="1"/>
</dbReference>
<evidence type="ECO:0000256" key="4">
    <source>
        <dbReference type="ARBA" id="ARBA00022989"/>
    </source>
</evidence>